<gene>
    <name evidence="1" type="ORF">ACJIZ3_023780</name>
</gene>
<organism evidence="1 2">
    <name type="scientific">Penstemon smallii</name>
    <dbReference type="NCBI Taxonomy" id="265156"/>
    <lineage>
        <taxon>Eukaryota</taxon>
        <taxon>Viridiplantae</taxon>
        <taxon>Streptophyta</taxon>
        <taxon>Embryophyta</taxon>
        <taxon>Tracheophyta</taxon>
        <taxon>Spermatophyta</taxon>
        <taxon>Magnoliopsida</taxon>
        <taxon>eudicotyledons</taxon>
        <taxon>Gunneridae</taxon>
        <taxon>Pentapetalae</taxon>
        <taxon>asterids</taxon>
        <taxon>lamiids</taxon>
        <taxon>Lamiales</taxon>
        <taxon>Plantaginaceae</taxon>
        <taxon>Cheloneae</taxon>
        <taxon>Penstemon</taxon>
    </lineage>
</organism>
<sequence>MNQTCDNGNFGVQLEILVGDTKIDGQMNTNDRLVWVELEKLLGNGFAI</sequence>
<dbReference type="EMBL" id="JBJXBP010000003">
    <property type="protein sequence ID" value="KAL3839189.1"/>
    <property type="molecule type" value="Genomic_DNA"/>
</dbReference>
<protein>
    <submittedName>
        <fullName evidence="1">Uncharacterized protein</fullName>
    </submittedName>
</protein>
<name>A0ABD3TQ07_9LAMI</name>
<dbReference type="AlphaFoldDB" id="A0ABD3TQ07"/>
<keyword evidence="2" id="KW-1185">Reference proteome</keyword>
<accession>A0ABD3TQ07</accession>
<dbReference type="Proteomes" id="UP001634393">
    <property type="component" value="Unassembled WGS sequence"/>
</dbReference>
<reference evidence="1 2" key="1">
    <citation type="submission" date="2024-12" db="EMBL/GenBank/DDBJ databases">
        <title>The unique morphological basis and parallel evolutionary history of personate flowers in Penstemon.</title>
        <authorList>
            <person name="Depatie T.H."/>
            <person name="Wessinger C.A."/>
        </authorList>
    </citation>
    <scope>NUCLEOTIDE SEQUENCE [LARGE SCALE GENOMIC DNA]</scope>
    <source>
        <strain evidence="1">WTNN_2</strain>
        <tissue evidence="1">Leaf</tissue>
    </source>
</reference>
<evidence type="ECO:0000313" key="1">
    <source>
        <dbReference type="EMBL" id="KAL3839189.1"/>
    </source>
</evidence>
<proteinExistence type="predicted"/>
<comment type="caution">
    <text evidence="1">The sequence shown here is derived from an EMBL/GenBank/DDBJ whole genome shotgun (WGS) entry which is preliminary data.</text>
</comment>
<evidence type="ECO:0000313" key="2">
    <source>
        <dbReference type="Proteomes" id="UP001634393"/>
    </source>
</evidence>